<sequence>MTEFIKPLPPGLTPKVKRVKHAFESQDAKYPQKVGPPIPRRDAAPPPVSESGNQVGGPAEQENDNEVKVNARHTLKELLLSGYTHADVVAAMKEVYGEVKEKKIEEREDEEEEVEEKEVEEQEIEGREAGEEEVEERERLRNKRLKKERLRQKKLKRERSKKKKFKAERLRKKKLKAKWLRKKEWKRERLEQE</sequence>
<reference evidence="2" key="1">
    <citation type="submission" date="2023-04" db="EMBL/GenBank/DDBJ databases">
        <authorList>
            <person name="Vijverberg K."/>
            <person name="Xiong W."/>
            <person name="Schranz E."/>
        </authorList>
    </citation>
    <scope>NUCLEOTIDE SEQUENCE</scope>
</reference>
<keyword evidence="3" id="KW-1185">Reference proteome</keyword>
<organism evidence="2 3">
    <name type="scientific">Lactuca saligna</name>
    <name type="common">Willowleaf lettuce</name>
    <dbReference type="NCBI Taxonomy" id="75948"/>
    <lineage>
        <taxon>Eukaryota</taxon>
        <taxon>Viridiplantae</taxon>
        <taxon>Streptophyta</taxon>
        <taxon>Embryophyta</taxon>
        <taxon>Tracheophyta</taxon>
        <taxon>Spermatophyta</taxon>
        <taxon>Magnoliopsida</taxon>
        <taxon>eudicotyledons</taxon>
        <taxon>Gunneridae</taxon>
        <taxon>Pentapetalae</taxon>
        <taxon>asterids</taxon>
        <taxon>campanulids</taxon>
        <taxon>Asterales</taxon>
        <taxon>Asteraceae</taxon>
        <taxon>Cichorioideae</taxon>
        <taxon>Cichorieae</taxon>
        <taxon>Lactucinae</taxon>
        <taxon>Lactuca</taxon>
    </lineage>
</organism>
<gene>
    <name evidence="2" type="ORF">LSALG_LOCUS33109</name>
</gene>
<feature type="region of interest" description="Disordered" evidence="1">
    <location>
        <begin position="22"/>
        <end position="66"/>
    </location>
</feature>
<dbReference type="EMBL" id="OX465083">
    <property type="protein sequence ID" value="CAI9294119.1"/>
    <property type="molecule type" value="Genomic_DNA"/>
</dbReference>
<evidence type="ECO:0000313" key="3">
    <source>
        <dbReference type="Proteomes" id="UP001177003"/>
    </source>
</evidence>
<dbReference type="Proteomes" id="UP001177003">
    <property type="component" value="Chromosome 7"/>
</dbReference>
<dbReference type="AlphaFoldDB" id="A0AA35ZK48"/>
<name>A0AA35ZK48_LACSI</name>
<proteinExistence type="predicted"/>
<feature type="compositionally biased region" description="Acidic residues" evidence="1">
    <location>
        <begin position="107"/>
        <end position="123"/>
    </location>
</feature>
<feature type="region of interest" description="Disordered" evidence="1">
    <location>
        <begin position="100"/>
        <end position="174"/>
    </location>
</feature>
<protein>
    <submittedName>
        <fullName evidence="2">Uncharacterized protein</fullName>
    </submittedName>
</protein>
<accession>A0AA35ZK48</accession>
<feature type="compositionally biased region" description="Basic residues" evidence="1">
    <location>
        <begin position="140"/>
        <end position="174"/>
    </location>
</feature>
<feature type="compositionally biased region" description="Pro residues" evidence="1">
    <location>
        <begin position="34"/>
        <end position="48"/>
    </location>
</feature>
<evidence type="ECO:0000313" key="2">
    <source>
        <dbReference type="EMBL" id="CAI9294119.1"/>
    </source>
</evidence>
<evidence type="ECO:0000256" key="1">
    <source>
        <dbReference type="SAM" id="MobiDB-lite"/>
    </source>
</evidence>